<dbReference type="Proteomes" id="UP000258309">
    <property type="component" value="Unassembled WGS sequence"/>
</dbReference>
<gene>
    <name evidence="2" type="ORF">B7463_g629</name>
</gene>
<name>A0A3E2HQX5_SCYLI</name>
<feature type="non-terminal residue" evidence="2">
    <location>
        <position position="1"/>
    </location>
</feature>
<feature type="non-terminal residue" evidence="2">
    <location>
        <position position="134"/>
    </location>
</feature>
<evidence type="ECO:0000313" key="2">
    <source>
        <dbReference type="EMBL" id="RFU35759.1"/>
    </source>
</evidence>
<proteinExistence type="predicted"/>
<keyword evidence="3" id="KW-1185">Reference proteome</keyword>
<dbReference type="AlphaFoldDB" id="A0A3E2HQX5"/>
<feature type="compositionally biased region" description="Polar residues" evidence="1">
    <location>
        <begin position="97"/>
        <end position="107"/>
    </location>
</feature>
<organism evidence="2 3">
    <name type="scientific">Scytalidium lignicola</name>
    <name type="common">Hyphomycete</name>
    <dbReference type="NCBI Taxonomy" id="5539"/>
    <lineage>
        <taxon>Eukaryota</taxon>
        <taxon>Fungi</taxon>
        <taxon>Dikarya</taxon>
        <taxon>Ascomycota</taxon>
        <taxon>Pezizomycotina</taxon>
        <taxon>Leotiomycetes</taxon>
        <taxon>Leotiomycetes incertae sedis</taxon>
        <taxon>Scytalidium</taxon>
    </lineage>
</organism>
<evidence type="ECO:0000256" key="1">
    <source>
        <dbReference type="SAM" id="MobiDB-lite"/>
    </source>
</evidence>
<dbReference type="EMBL" id="NCSJ02000005">
    <property type="protein sequence ID" value="RFU35759.1"/>
    <property type="molecule type" value="Genomic_DNA"/>
</dbReference>
<comment type="caution">
    <text evidence="2">The sequence shown here is derived from an EMBL/GenBank/DDBJ whole genome shotgun (WGS) entry which is preliminary data.</text>
</comment>
<protein>
    <submittedName>
        <fullName evidence="2">Uncharacterized protein</fullName>
    </submittedName>
</protein>
<reference evidence="2 3" key="1">
    <citation type="submission" date="2018-05" db="EMBL/GenBank/DDBJ databases">
        <title>Draft genome sequence of Scytalidium lignicola DSM 105466, a ubiquitous saprotrophic fungus.</title>
        <authorList>
            <person name="Buettner E."/>
            <person name="Gebauer A.M."/>
            <person name="Hofrichter M."/>
            <person name="Liers C."/>
            <person name="Kellner H."/>
        </authorList>
    </citation>
    <scope>NUCLEOTIDE SEQUENCE [LARGE SCALE GENOMIC DNA]</scope>
    <source>
        <strain evidence="2 3">DSM 105466</strain>
    </source>
</reference>
<feature type="region of interest" description="Disordered" evidence="1">
    <location>
        <begin position="71"/>
        <end position="109"/>
    </location>
</feature>
<sequence length="134" mass="14719">MRESRGGQRKNNRKRLKQEQRRWFVRLQDGTPLAQTKGVLGGAQGWAIVGGSARTRATKVRRNIVINRTLRQTRDLSGKPQRIGPQDSAKRQKRRTGTSLEESSTAAPGQKLQLGFAQSHCGNTGSHCSAALTG</sequence>
<evidence type="ECO:0000313" key="3">
    <source>
        <dbReference type="Proteomes" id="UP000258309"/>
    </source>
</evidence>
<accession>A0A3E2HQX5</accession>